<accession>A0A401TZZ6</accession>
<comment type="caution">
    <text evidence="1">The sequence shown here is derived from an EMBL/GenBank/DDBJ whole genome shotgun (WGS) entry which is preliminary data.</text>
</comment>
<name>A0A401TZZ6_CHIPU</name>
<dbReference type="EMBL" id="BEZZ01234449">
    <property type="protein sequence ID" value="GCC48221.1"/>
    <property type="molecule type" value="Genomic_DNA"/>
</dbReference>
<feature type="non-terminal residue" evidence="1">
    <location>
        <position position="179"/>
    </location>
</feature>
<dbReference type="Proteomes" id="UP000287033">
    <property type="component" value="Unassembled WGS sequence"/>
</dbReference>
<sequence length="179" mass="19782">MHRLDAGVEALLLGGVDDRLRGADLLDVGNERGEIRILRGSGLRQRMIRRDRHEFCAEQRVRPCGEDLQLALTGRRGCRIQREADQEALGAADPVALHQPHLVGPAVETIQRVQQLLRVLRDLEDPLAHFPLFDNGARTPAAAVDHLLVGEHGHVDRVPVQLALLAFGEAGSQHVQEHL</sequence>
<protein>
    <submittedName>
        <fullName evidence="1">Uncharacterized protein</fullName>
    </submittedName>
</protein>
<organism evidence="1 2">
    <name type="scientific">Chiloscyllium punctatum</name>
    <name type="common">Brownbanded bambooshark</name>
    <name type="synonym">Hemiscyllium punctatum</name>
    <dbReference type="NCBI Taxonomy" id="137246"/>
    <lineage>
        <taxon>Eukaryota</taxon>
        <taxon>Metazoa</taxon>
        <taxon>Chordata</taxon>
        <taxon>Craniata</taxon>
        <taxon>Vertebrata</taxon>
        <taxon>Chondrichthyes</taxon>
        <taxon>Elasmobranchii</taxon>
        <taxon>Galeomorphii</taxon>
        <taxon>Galeoidea</taxon>
        <taxon>Orectolobiformes</taxon>
        <taxon>Hemiscylliidae</taxon>
        <taxon>Chiloscyllium</taxon>
    </lineage>
</organism>
<dbReference type="AlphaFoldDB" id="A0A401TZZ6"/>
<dbReference type="AntiFam" id="ANF00083">
    <property type="entry name" value="Shadow ORF (opposite leuS)"/>
</dbReference>
<gene>
    <name evidence="1" type="ORF">chiPu_0032349</name>
</gene>
<keyword evidence="2" id="KW-1185">Reference proteome</keyword>
<reference evidence="1 2" key="1">
    <citation type="journal article" date="2018" name="Nat. Ecol. Evol.">
        <title>Shark genomes provide insights into elasmobranch evolution and the origin of vertebrates.</title>
        <authorList>
            <person name="Hara Y"/>
            <person name="Yamaguchi K"/>
            <person name="Onimaru K"/>
            <person name="Kadota M"/>
            <person name="Koyanagi M"/>
            <person name="Keeley SD"/>
            <person name="Tatsumi K"/>
            <person name="Tanaka K"/>
            <person name="Motone F"/>
            <person name="Kageyama Y"/>
            <person name="Nozu R"/>
            <person name="Adachi N"/>
            <person name="Nishimura O"/>
            <person name="Nakagawa R"/>
            <person name="Tanegashima C"/>
            <person name="Kiyatake I"/>
            <person name="Matsumoto R"/>
            <person name="Murakumo K"/>
            <person name="Nishida K"/>
            <person name="Terakita A"/>
            <person name="Kuratani S"/>
            <person name="Sato K"/>
            <person name="Hyodo S Kuraku.S."/>
        </authorList>
    </citation>
    <scope>NUCLEOTIDE SEQUENCE [LARGE SCALE GENOMIC DNA]</scope>
</reference>
<evidence type="ECO:0000313" key="2">
    <source>
        <dbReference type="Proteomes" id="UP000287033"/>
    </source>
</evidence>
<evidence type="ECO:0000313" key="1">
    <source>
        <dbReference type="EMBL" id="GCC48221.1"/>
    </source>
</evidence>
<proteinExistence type="predicted"/>